<evidence type="ECO:0000313" key="9">
    <source>
        <dbReference type="EMBL" id="ROV57761.1"/>
    </source>
</evidence>
<keyword evidence="4 8" id="KW-0378">Hydrolase</keyword>
<dbReference type="InterPro" id="IPR003738">
    <property type="entry name" value="SRAP"/>
</dbReference>
<evidence type="ECO:0000256" key="3">
    <source>
        <dbReference type="ARBA" id="ARBA00022763"/>
    </source>
</evidence>
<dbReference type="SUPFAM" id="SSF143081">
    <property type="entry name" value="BB1717-like"/>
    <property type="match status" value="1"/>
</dbReference>
<evidence type="ECO:0000256" key="4">
    <source>
        <dbReference type="ARBA" id="ARBA00022801"/>
    </source>
</evidence>
<dbReference type="GO" id="GO:0008233">
    <property type="term" value="F:peptidase activity"/>
    <property type="evidence" value="ECO:0007669"/>
    <property type="project" value="UniProtKB-KW"/>
</dbReference>
<evidence type="ECO:0000256" key="5">
    <source>
        <dbReference type="ARBA" id="ARBA00023124"/>
    </source>
</evidence>
<name>A0A3N3DTC3_9VIBR</name>
<proteinExistence type="inferred from homology"/>
<sequence length="188" mass="21385">MCGRLNITDDPLTQIVSDLVGISFSPQLSLDLKPSETVSAIIFHQGGYQQRDVRWGIKPDWAKRMIINAQVESVAHKLTFKRGFESQRVLVPCSGWYEWREEARLKHKYLFSNPDNTPLFMAGIIVDSHHLVTLTTAANPQCAEYHHRMPFLVPQIGIEQWLCSSASEAQTYLSIPWRSPFAVKLCGE</sequence>
<dbReference type="GO" id="GO:0016829">
    <property type="term" value="F:lyase activity"/>
    <property type="evidence" value="ECO:0007669"/>
    <property type="project" value="UniProtKB-KW"/>
</dbReference>
<dbReference type="Proteomes" id="UP000278792">
    <property type="component" value="Unassembled WGS sequence"/>
</dbReference>
<dbReference type="EMBL" id="RKIK01000116">
    <property type="protein sequence ID" value="ROV57761.1"/>
    <property type="molecule type" value="Genomic_DNA"/>
</dbReference>
<comment type="caution">
    <text evidence="9">The sequence shown here is derived from an EMBL/GenBank/DDBJ whole genome shotgun (WGS) entry which is preliminary data.</text>
</comment>
<evidence type="ECO:0000256" key="7">
    <source>
        <dbReference type="ARBA" id="ARBA00023239"/>
    </source>
</evidence>
<accession>A0A3N3DTC3</accession>
<dbReference type="PANTHER" id="PTHR13604">
    <property type="entry name" value="DC12-RELATED"/>
    <property type="match status" value="1"/>
</dbReference>
<keyword evidence="2 8" id="KW-0645">Protease</keyword>
<dbReference type="GO" id="GO:0006508">
    <property type="term" value="P:proteolysis"/>
    <property type="evidence" value="ECO:0007669"/>
    <property type="project" value="UniProtKB-KW"/>
</dbReference>
<reference evidence="9 10" key="1">
    <citation type="submission" date="2018-11" db="EMBL/GenBank/DDBJ databases">
        <title>Vibrio ponticus strain CAIM 1751 pathogenic for the snapper Lutjanus guttatus.</title>
        <authorList>
            <person name="Soto-Rodriguez S."/>
            <person name="Lozano-Olvera R."/>
            <person name="Gomez-Gil B."/>
        </authorList>
    </citation>
    <scope>NUCLEOTIDE SEQUENCE [LARGE SCALE GENOMIC DNA]</scope>
    <source>
        <strain evidence="9 10">CAIM 1751</strain>
    </source>
</reference>
<organism evidence="9 10">
    <name type="scientific">Vibrio ponticus</name>
    <dbReference type="NCBI Taxonomy" id="265668"/>
    <lineage>
        <taxon>Bacteria</taxon>
        <taxon>Pseudomonadati</taxon>
        <taxon>Pseudomonadota</taxon>
        <taxon>Gammaproteobacteria</taxon>
        <taxon>Vibrionales</taxon>
        <taxon>Vibrionaceae</taxon>
        <taxon>Vibrio</taxon>
    </lineage>
</organism>
<dbReference type="EC" id="3.4.-.-" evidence="8"/>
<evidence type="ECO:0000256" key="6">
    <source>
        <dbReference type="ARBA" id="ARBA00023125"/>
    </source>
</evidence>
<dbReference type="Gene3D" id="3.90.1680.10">
    <property type="entry name" value="SOS response associated peptidase-like"/>
    <property type="match status" value="1"/>
</dbReference>
<keyword evidence="3" id="KW-0227">DNA damage</keyword>
<dbReference type="AlphaFoldDB" id="A0A3N3DTC3"/>
<dbReference type="GO" id="GO:0106300">
    <property type="term" value="P:protein-DNA covalent cross-linking repair"/>
    <property type="evidence" value="ECO:0007669"/>
    <property type="project" value="InterPro"/>
</dbReference>
<keyword evidence="5" id="KW-0190">Covalent protein-DNA linkage</keyword>
<dbReference type="PANTHER" id="PTHR13604:SF0">
    <property type="entry name" value="ABASIC SITE PROCESSING PROTEIN HMCES"/>
    <property type="match status" value="1"/>
</dbReference>
<keyword evidence="6" id="KW-0238">DNA-binding</keyword>
<dbReference type="GO" id="GO:0003697">
    <property type="term" value="F:single-stranded DNA binding"/>
    <property type="evidence" value="ECO:0007669"/>
    <property type="project" value="InterPro"/>
</dbReference>
<dbReference type="Pfam" id="PF02586">
    <property type="entry name" value="SRAP"/>
    <property type="match status" value="1"/>
</dbReference>
<comment type="similarity">
    <text evidence="1 8">Belongs to the SOS response-associated peptidase family.</text>
</comment>
<dbReference type="InterPro" id="IPR036590">
    <property type="entry name" value="SRAP-like"/>
</dbReference>
<evidence type="ECO:0000256" key="2">
    <source>
        <dbReference type="ARBA" id="ARBA00022670"/>
    </source>
</evidence>
<gene>
    <name evidence="9" type="ORF">EGH82_21570</name>
</gene>
<protein>
    <recommendedName>
        <fullName evidence="8">Abasic site processing protein</fullName>
        <ecNumber evidence="8">3.4.-.-</ecNumber>
    </recommendedName>
</protein>
<evidence type="ECO:0000256" key="1">
    <source>
        <dbReference type="ARBA" id="ARBA00008136"/>
    </source>
</evidence>
<evidence type="ECO:0000313" key="10">
    <source>
        <dbReference type="Proteomes" id="UP000278792"/>
    </source>
</evidence>
<evidence type="ECO:0000256" key="8">
    <source>
        <dbReference type="RuleBase" id="RU364100"/>
    </source>
</evidence>
<keyword evidence="7" id="KW-0456">Lyase</keyword>